<dbReference type="GO" id="GO:0016787">
    <property type="term" value="F:hydrolase activity"/>
    <property type="evidence" value="ECO:0007669"/>
    <property type="project" value="UniProtKB-KW"/>
</dbReference>
<dbReference type="InterPro" id="IPR051013">
    <property type="entry name" value="MBL_superfamily_lactonases"/>
</dbReference>
<evidence type="ECO:0000256" key="5">
    <source>
        <dbReference type="SAM" id="SignalP"/>
    </source>
</evidence>
<dbReference type="PROSITE" id="PS51257">
    <property type="entry name" value="PROKAR_LIPOPROTEIN"/>
    <property type="match status" value="1"/>
</dbReference>
<dbReference type="InterPro" id="IPR001279">
    <property type="entry name" value="Metallo-B-lactamas"/>
</dbReference>
<dbReference type="Pfam" id="PF00753">
    <property type="entry name" value="Lactamase_B"/>
    <property type="match status" value="1"/>
</dbReference>
<dbReference type="PANTHER" id="PTHR42978">
    <property type="entry name" value="QUORUM-QUENCHING LACTONASE YTNP-RELATED-RELATED"/>
    <property type="match status" value="1"/>
</dbReference>
<dbReference type="EMBL" id="MU865936">
    <property type="protein sequence ID" value="KAK4449568.1"/>
    <property type="molecule type" value="Genomic_DNA"/>
</dbReference>
<keyword evidence="4" id="KW-0862">Zinc</keyword>
<evidence type="ECO:0000256" key="1">
    <source>
        <dbReference type="ARBA" id="ARBA00007749"/>
    </source>
</evidence>
<dbReference type="CDD" id="cd07730">
    <property type="entry name" value="metallo-hydrolase-like_MBL-fold"/>
    <property type="match status" value="1"/>
</dbReference>
<evidence type="ECO:0000256" key="2">
    <source>
        <dbReference type="ARBA" id="ARBA00022723"/>
    </source>
</evidence>
<comment type="caution">
    <text evidence="7">The sequence shown here is derived from an EMBL/GenBank/DDBJ whole genome shotgun (WGS) entry which is preliminary data.</text>
</comment>
<dbReference type="Proteomes" id="UP001321760">
    <property type="component" value="Unassembled WGS sequence"/>
</dbReference>
<keyword evidence="8" id="KW-1185">Reference proteome</keyword>
<keyword evidence="3" id="KW-0378">Hydrolase</keyword>
<reference evidence="7" key="2">
    <citation type="submission" date="2023-05" db="EMBL/GenBank/DDBJ databases">
        <authorList>
            <consortium name="Lawrence Berkeley National Laboratory"/>
            <person name="Steindorff A."/>
            <person name="Hensen N."/>
            <person name="Bonometti L."/>
            <person name="Westerberg I."/>
            <person name="Brannstrom I.O."/>
            <person name="Guillou S."/>
            <person name="Cros-Aarteil S."/>
            <person name="Calhoun S."/>
            <person name="Haridas S."/>
            <person name="Kuo A."/>
            <person name="Mondo S."/>
            <person name="Pangilinan J."/>
            <person name="Riley R."/>
            <person name="Labutti K."/>
            <person name="Andreopoulos B."/>
            <person name="Lipzen A."/>
            <person name="Chen C."/>
            <person name="Yanf M."/>
            <person name="Daum C."/>
            <person name="Ng V."/>
            <person name="Clum A."/>
            <person name="Ohm R."/>
            <person name="Martin F."/>
            <person name="Silar P."/>
            <person name="Natvig D."/>
            <person name="Lalanne C."/>
            <person name="Gautier V."/>
            <person name="Ament-Velasquez S.L."/>
            <person name="Kruys A."/>
            <person name="Hutchinson M.I."/>
            <person name="Powell A.J."/>
            <person name="Barry K."/>
            <person name="Miller A.N."/>
            <person name="Grigoriev I.V."/>
            <person name="Debuchy R."/>
            <person name="Gladieux P."/>
            <person name="Thoren M.H."/>
            <person name="Johannesson H."/>
        </authorList>
    </citation>
    <scope>NUCLEOTIDE SEQUENCE</scope>
    <source>
        <strain evidence="7">PSN243</strain>
    </source>
</reference>
<dbReference type="SMART" id="SM00849">
    <property type="entry name" value="Lactamase_B"/>
    <property type="match status" value="1"/>
</dbReference>
<evidence type="ECO:0000256" key="3">
    <source>
        <dbReference type="ARBA" id="ARBA00022801"/>
    </source>
</evidence>
<protein>
    <submittedName>
        <fullName evidence="7">Beta-lactamase-like protein</fullName>
    </submittedName>
</protein>
<feature type="domain" description="Metallo-beta-lactamase" evidence="6">
    <location>
        <begin position="82"/>
        <end position="314"/>
    </location>
</feature>
<dbReference type="PANTHER" id="PTHR42978:SF5">
    <property type="entry name" value="METALLO-BETA-LACTAMASE DOMAIN-CONTAINING PROTEIN"/>
    <property type="match status" value="1"/>
</dbReference>
<comment type="similarity">
    <text evidence="1">Belongs to the metallo-beta-lactamase superfamily.</text>
</comment>
<keyword evidence="5" id="KW-0732">Signal</keyword>
<dbReference type="Gene3D" id="3.60.15.10">
    <property type="entry name" value="Ribonuclease Z/Hydroxyacylglutathione hydrolase-like"/>
    <property type="match status" value="1"/>
</dbReference>
<evidence type="ECO:0000313" key="7">
    <source>
        <dbReference type="EMBL" id="KAK4449568.1"/>
    </source>
</evidence>
<proteinExistence type="inferred from homology"/>
<feature type="signal peptide" evidence="5">
    <location>
        <begin position="1"/>
        <end position="20"/>
    </location>
</feature>
<keyword evidence="2" id="KW-0479">Metal-binding</keyword>
<gene>
    <name evidence="7" type="ORF">QBC34DRAFT_298843</name>
</gene>
<dbReference type="SUPFAM" id="SSF56281">
    <property type="entry name" value="Metallo-hydrolase/oxidoreductase"/>
    <property type="match status" value="1"/>
</dbReference>
<evidence type="ECO:0000313" key="8">
    <source>
        <dbReference type="Proteomes" id="UP001321760"/>
    </source>
</evidence>
<accession>A0AAV9GMW8</accession>
<name>A0AAV9GMW8_9PEZI</name>
<reference evidence="7" key="1">
    <citation type="journal article" date="2023" name="Mol. Phylogenet. Evol.">
        <title>Genome-scale phylogeny and comparative genomics of the fungal order Sordariales.</title>
        <authorList>
            <person name="Hensen N."/>
            <person name="Bonometti L."/>
            <person name="Westerberg I."/>
            <person name="Brannstrom I.O."/>
            <person name="Guillou S."/>
            <person name="Cros-Aarteil S."/>
            <person name="Calhoun S."/>
            <person name="Haridas S."/>
            <person name="Kuo A."/>
            <person name="Mondo S."/>
            <person name="Pangilinan J."/>
            <person name="Riley R."/>
            <person name="LaButti K."/>
            <person name="Andreopoulos B."/>
            <person name="Lipzen A."/>
            <person name="Chen C."/>
            <person name="Yan M."/>
            <person name="Daum C."/>
            <person name="Ng V."/>
            <person name="Clum A."/>
            <person name="Steindorff A."/>
            <person name="Ohm R.A."/>
            <person name="Martin F."/>
            <person name="Silar P."/>
            <person name="Natvig D.O."/>
            <person name="Lalanne C."/>
            <person name="Gautier V."/>
            <person name="Ament-Velasquez S.L."/>
            <person name="Kruys A."/>
            <person name="Hutchinson M.I."/>
            <person name="Powell A.J."/>
            <person name="Barry K."/>
            <person name="Miller A.N."/>
            <person name="Grigoriev I.V."/>
            <person name="Debuchy R."/>
            <person name="Gladieux P."/>
            <person name="Hiltunen Thoren M."/>
            <person name="Johannesson H."/>
        </authorList>
    </citation>
    <scope>NUCLEOTIDE SEQUENCE</scope>
    <source>
        <strain evidence="7">PSN243</strain>
    </source>
</reference>
<dbReference type="InterPro" id="IPR036866">
    <property type="entry name" value="RibonucZ/Hydroxyglut_hydro"/>
</dbReference>
<feature type="chain" id="PRO_5043664645" evidence="5">
    <location>
        <begin position="21"/>
        <end position="393"/>
    </location>
</feature>
<evidence type="ECO:0000256" key="4">
    <source>
        <dbReference type="ARBA" id="ARBA00022833"/>
    </source>
</evidence>
<sequence length="393" mass="43261">MARFSFLLGLLVQCLGVSACAELSRRGYEQRRLSSPDRPFEIPSGAVAKVSIIDSTLRINGLPPLDLVQPKIPGFDAFRTIPSWSFLVESSKGEKALFDLGVPPNFNESFSPALVDLIVGFGWDIHVEKHIVDILRENGEDPASIGNIIWSHSHWDHIGDPSTFPPSTNLVVGPGFSEAALPGYPTNPDSLVRDVYFENRTLTEVNFTTSLQIGQFPALDFFGDGSLYLLSSPGHAAGHMSALARTTTNPDTFIFLGGDVAHHGAEMRPSLQLPIPSNLTGRYVCPDSLQFCPGREEFANLTASLGRDPTGPGLEPAIFVNHTEAIESIQKAQGFDVRNDVWIVWAHDTEILGRVDFYPKRVNGWNEKGWNEKFEWEFLTDLARGAAELDDGR</sequence>
<organism evidence="7 8">
    <name type="scientific">Podospora aff. communis PSN243</name>
    <dbReference type="NCBI Taxonomy" id="3040156"/>
    <lineage>
        <taxon>Eukaryota</taxon>
        <taxon>Fungi</taxon>
        <taxon>Dikarya</taxon>
        <taxon>Ascomycota</taxon>
        <taxon>Pezizomycotina</taxon>
        <taxon>Sordariomycetes</taxon>
        <taxon>Sordariomycetidae</taxon>
        <taxon>Sordariales</taxon>
        <taxon>Podosporaceae</taxon>
        <taxon>Podospora</taxon>
    </lineage>
</organism>
<dbReference type="AlphaFoldDB" id="A0AAV9GMW8"/>
<dbReference type="GO" id="GO:0046872">
    <property type="term" value="F:metal ion binding"/>
    <property type="evidence" value="ECO:0007669"/>
    <property type="project" value="UniProtKB-KW"/>
</dbReference>
<evidence type="ECO:0000259" key="6">
    <source>
        <dbReference type="SMART" id="SM00849"/>
    </source>
</evidence>